<organism evidence="2 3">
    <name type="scientific">Boletus reticuloceps</name>
    <dbReference type="NCBI Taxonomy" id="495285"/>
    <lineage>
        <taxon>Eukaryota</taxon>
        <taxon>Fungi</taxon>
        <taxon>Dikarya</taxon>
        <taxon>Basidiomycota</taxon>
        <taxon>Agaricomycotina</taxon>
        <taxon>Agaricomycetes</taxon>
        <taxon>Agaricomycetidae</taxon>
        <taxon>Boletales</taxon>
        <taxon>Boletineae</taxon>
        <taxon>Boletaceae</taxon>
        <taxon>Boletoideae</taxon>
        <taxon>Boletus</taxon>
    </lineage>
</organism>
<feature type="compositionally biased region" description="Basic residues" evidence="1">
    <location>
        <begin position="336"/>
        <end position="347"/>
    </location>
</feature>
<feature type="compositionally biased region" description="Pro residues" evidence="1">
    <location>
        <begin position="68"/>
        <end position="83"/>
    </location>
</feature>
<proteinExistence type="predicted"/>
<sequence>MSRSVVSLGNMNILLALRDTSNSKSGRRPGIVDPSPSYVFGSIHYIIHSLFPSSPHQKCPSISAPSPTTLPPPLPPQPPPPPQTAALLQSRILLHASPPGGPSPQALSEVTCHLLSPPHHSSLSDVNLTQDANPASRKYPAPPTGHELMALFPPAPPANFPEMRPGPTSGFFQRQERAFFAQAGKEIVRVRVEVDVPPPSADDTPHHSAKSRDSAAHGGPPRTWPQLHPHPPHQSPVHATASPEAPYPHPKPPRQSRPIPAPTQSPAVFPGSPHGQPPQLPLNLHTPSSHLGGMTVRTPPHDPHPGAKGEFQAPEDFRDDTDEAWRRPTPYADRRRAGKHTRRVIVR</sequence>
<keyword evidence="3" id="KW-1185">Reference proteome</keyword>
<name>A0A8I2YM43_9AGAM</name>
<evidence type="ECO:0000313" key="3">
    <source>
        <dbReference type="Proteomes" id="UP000683000"/>
    </source>
</evidence>
<dbReference type="Proteomes" id="UP000683000">
    <property type="component" value="Unassembled WGS sequence"/>
</dbReference>
<dbReference type="AlphaFoldDB" id="A0A8I2YM43"/>
<gene>
    <name evidence="2" type="ORF">JVT61DRAFT_4761</name>
</gene>
<protein>
    <submittedName>
        <fullName evidence="2">Uncharacterized protein</fullName>
    </submittedName>
</protein>
<feature type="compositionally biased region" description="Basic and acidic residues" evidence="1">
    <location>
        <begin position="203"/>
        <end position="215"/>
    </location>
</feature>
<feature type="region of interest" description="Disordered" evidence="1">
    <location>
        <begin position="57"/>
        <end position="84"/>
    </location>
</feature>
<feature type="compositionally biased region" description="Pro residues" evidence="1">
    <location>
        <begin position="245"/>
        <end position="263"/>
    </location>
</feature>
<evidence type="ECO:0000256" key="1">
    <source>
        <dbReference type="SAM" id="MobiDB-lite"/>
    </source>
</evidence>
<accession>A0A8I2YM43</accession>
<feature type="region of interest" description="Disordered" evidence="1">
    <location>
        <begin position="196"/>
        <end position="347"/>
    </location>
</feature>
<reference evidence="2" key="1">
    <citation type="submission" date="2021-03" db="EMBL/GenBank/DDBJ databases">
        <title>Evolutionary innovations through gain and loss of genes in the ectomycorrhizal Boletales.</title>
        <authorList>
            <person name="Wu G."/>
            <person name="Miyauchi S."/>
            <person name="Morin E."/>
            <person name="Yang Z.-L."/>
            <person name="Xu J."/>
            <person name="Martin F.M."/>
        </authorList>
    </citation>
    <scope>NUCLEOTIDE SEQUENCE</scope>
    <source>
        <strain evidence="2">BR01</strain>
    </source>
</reference>
<evidence type="ECO:0000313" key="2">
    <source>
        <dbReference type="EMBL" id="KAG6374117.1"/>
    </source>
</evidence>
<dbReference type="OrthoDB" id="3253810at2759"/>
<dbReference type="EMBL" id="JAGFBS010000019">
    <property type="protein sequence ID" value="KAG6374117.1"/>
    <property type="molecule type" value="Genomic_DNA"/>
</dbReference>
<comment type="caution">
    <text evidence="2">The sequence shown here is derived from an EMBL/GenBank/DDBJ whole genome shotgun (WGS) entry which is preliminary data.</text>
</comment>